<keyword evidence="2" id="KW-1185">Reference proteome</keyword>
<proteinExistence type="predicted"/>
<dbReference type="EMBL" id="JAAIUW010000008">
    <property type="protein sequence ID" value="KAF7818659.1"/>
    <property type="molecule type" value="Genomic_DNA"/>
</dbReference>
<dbReference type="Proteomes" id="UP000634136">
    <property type="component" value="Unassembled WGS sequence"/>
</dbReference>
<reference evidence="1" key="1">
    <citation type="submission" date="2020-09" db="EMBL/GenBank/DDBJ databases">
        <title>Genome-Enabled Discovery of Anthraquinone Biosynthesis in Senna tora.</title>
        <authorList>
            <person name="Kang S.-H."/>
            <person name="Pandey R.P."/>
            <person name="Lee C.-M."/>
            <person name="Sim J.-S."/>
            <person name="Jeong J.-T."/>
            <person name="Choi B.-S."/>
            <person name="Jung M."/>
            <person name="Ginzburg D."/>
            <person name="Zhao K."/>
            <person name="Won S.Y."/>
            <person name="Oh T.-J."/>
            <person name="Yu Y."/>
            <person name="Kim N.-H."/>
            <person name="Lee O.R."/>
            <person name="Lee T.-H."/>
            <person name="Bashyal P."/>
            <person name="Kim T.-S."/>
            <person name="Lee W.-H."/>
            <person name="Kawkins C."/>
            <person name="Kim C.-K."/>
            <person name="Kim J.S."/>
            <person name="Ahn B.O."/>
            <person name="Rhee S.Y."/>
            <person name="Sohng J.K."/>
        </authorList>
    </citation>
    <scope>NUCLEOTIDE SEQUENCE</scope>
    <source>
        <tissue evidence="1">Leaf</tissue>
    </source>
</reference>
<evidence type="ECO:0000313" key="1">
    <source>
        <dbReference type="EMBL" id="KAF7818659.1"/>
    </source>
</evidence>
<comment type="caution">
    <text evidence="1">The sequence shown here is derived from an EMBL/GenBank/DDBJ whole genome shotgun (WGS) entry which is preliminary data.</text>
</comment>
<gene>
    <name evidence="1" type="ORF">G2W53_024114</name>
</gene>
<accession>A0A834WIU1</accession>
<dbReference type="AlphaFoldDB" id="A0A834WIU1"/>
<name>A0A834WIU1_9FABA</name>
<evidence type="ECO:0000313" key="2">
    <source>
        <dbReference type="Proteomes" id="UP000634136"/>
    </source>
</evidence>
<organism evidence="1 2">
    <name type="scientific">Senna tora</name>
    <dbReference type="NCBI Taxonomy" id="362788"/>
    <lineage>
        <taxon>Eukaryota</taxon>
        <taxon>Viridiplantae</taxon>
        <taxon>Streptophyta</taxon>
        <taxon>Embryophyta</taxon>
        <taxon>Tracheophyta</taxon>
        <taxon>Spermatophyta</taxon>
        <taxon>Magnoliopsida</taxon>
        <taxon>eudicotyledons</taxon>
        <taxon>Gunneridae</taxon>
        <taxon>Pentapetalae</taxon>
        <taxon>rosids</taxon>
        <taxon>fabids</taxon>
        <taxon>Fabales</taxon>
        <taxon>Fabaceae</taxon>
        <taxon>Caesalpinioideae</taxon>
        <taxon>Cassia clade</taxon>
        <taxon>Senna</taxon>
    </lineage>
</organism>
<sequence>MPRSGVSSVTSPDTEGERLSHQHCIGLPLLSPISPQSRPFELLITLHLQAYDVTCSSHIPDGHKIEVGIPRYGEANASLPPAWYPSVFDRHNPTSVLRNAKPLGSSSLNFLRDLCFVVLEFPEYFLR</sequence>
<protein>
    <submittedName>
        <fullName evidence="1">Uncharacterized protein</fullName>
    </submittedName>
</protein>